<dbReference type="Proteomes" id="UP001259492">
    <property type="component" value="Unassembled WGS sequence"/>
</dbReference>
<dbReference type="EMBL" id="JAVRIA010000002">
    <property type="protein sequence ID" value="MDT0557835.1"/>
    <property type="molecule type" value="Genomic_DNA"/>
</dbReference>
<dbReference type="InterPro" id="IPR045749">
    <property type="entry name" value="DUF6090"/>
</dbReference>
<reference evidence="2 3" key="1">
    <citation type="submission" date="2023-09" db="EMBL/GenBank/DDBJ databases">
        <authorList>
            <person name="Rey-Velasco X."/>
        </authorList>
    </citation>
    <scope>NUCLEOTIDE SEQUENCE [LARGE SCALE GENOMIC DNA]</scope>
    <source>
        <strain evidence="2 3">W332</strain>
    </source>
</reference>
<dbReference type="RefSeq" id="WP_311426610.1">
    <property type="nucleotide sequence ID" value="NZ_JAVRIA010000002.1"/>
</dbReference>
<keyword evidence="1" id="KW-1133">Transmembrane helix</keyword>
<accession>A0ABU2YJ59</accession>
<evidence type="ECO:0000256" key="1">
    <source>
        <dbReference type="SAM" id="Phobius"/>
    </source>
</evidence>
<keyword evidence="3" id="KW-1185">Reference proteome</keyword>
<evidence type="ECO:0000313" key="2">
    <source>
        <dbReference type="EMBL" id="MDT0557835.1"/>
    </source>
</evidence>
<evidence type="ECO:0000313" key="3">
    <source>
        <dbReference type="Proteomes" id="UP001259492"/>
    </source>
</evidence>
<dbReference type="Pfam" id="PF19578">
    <property type="entry name" value="DUF6090"/>
    <property type="match status" value="1"/>
</dbReference>
<name>A0ABU2YJ59_9FLAO</name>
<proteinExistence type="predicted"/>
<feature type="transmembrane region" description="Helical" evidence="1">
    <location>
        <begin position="12"/>
        <end position="30"/>
    </location>
</feature>
<organism evidence="2 3">
    <name type="scientific">Microcosmobacter mediterraneus</name>
    <dbReference type="NCBI Taxonomy" id="3075607"/>
    <lineage>
        <taxon>Bacteria</taxon>
        <taxon>Pseudomonadati</taxon>
        <taxon>Bacteroidota</taxon>
        <taxon>Flavobacteriia</taxon>
        <taxon>Flavobacteriales</taxon>
        <taxon>Flavobacteriaceae</taxon>
        <taxon>Microcosmobacter</taxon>
    </lineage>
</organism>
<gene>
    <name evidence="2" type="ORF">RM697_04210</name>
</gene>
<sequence length="236" mass="27530">MSKNKTGKYFKYAIGEIILVVIGILIALQINNWNENRKERSNELKILNTLNAEFNRNGNTLDSLLLQLKRIEQSLSFVLQKIEPNPKINFTAIELDSILYNSFDNPVWKRSEYTLRNLESSGKLSALSNEDLRSKLYEWSLVAIDIEDKDTDASVGFQNLLNYYKENGSLRNLDVFGDYIPEGRSSLAYDHKKFFSDITFENMIDDYMVYTRQRIKRYQKAKVIINEIINLTLTEE</sequence>
<comment type="caution">
    <text evidence="2">The sequence shown here is derived from an EMBL/GenBank/DDBJ whole genome shotgun (WGS) entry which is preliminary data.</text>
</comment>
<keyword evidence="1" id="KW-0472">Membrane</keyword>
<keyword evidence="1" id="KW-0812">Transmembrane</keyword>
<protein>
    <submittedName>
        <fullName evidence="2">DUF6090 family protein</fullName>
    </submittedName>
</protein>